<reference evidence="8 9" key="1">
    <citation type="journal article" date="2008" name="Chem. Biol. Interact.">
        <title>Extending the Bacillus cereus group genomics to putative food-borne pathogens of different toxicity.</title>
        <authorList>
            <person name="Lapidus A."/>
            <person name="Goltsman E."/>
            <person name="Auger S."/>
            <person name="Galleron N."/>
            <person name="Segurens B."/>
            <person name="Dossat C."/>
            <person name="Land M.L."/>
            <person name="Broussolle V."/>
            <person name="Brillard J."/>
            <person name="Guinebretiere M.H."/>
            <person name="Sanchis V."/>
            <person name="Nguen-The C."/>
            <person name="Lereclus D."/>
            <person name="Richardson P."/>
            <person name="Wincker P."/>
            <person name="Weissenbach J."/>
            <person name="Ehrlich S.D."/>
            <person name="Sorokin A."/>
        </authorList>
    </citation>
    <scope>NUCLEOTIDE SEQUENCE [LARGE SCALE GENOMIC DNA]</scope>
    <source>
        <strain evidence="9">KBAB4</strain>
        <plasmid evidence="8 9">pBWB403</plasmid>
    </source>
</reference>
<dbReference type="Pfam" id="PF00145">
    <property type="entry name" value="DNA_methylase"/>
    <property type="match status" value="2"/>
</dbReference>
<keyword evidence="3 5" id="KW-0949">S-adenosyl-L-methionine</keyword>
<keyword evidence="2 5" id="KW-0808">Transferase</keyword>
<accession>A9VVN1</accession>
<protein>
    <recommendedName>
        <fullName evidence="7">Cytosine-specific methyltransferase</fullName>
        <ecNumber evidence="7">2.1.1.37</ecNumber>
    </recommendedName>
</protein>
<dbReference type="GO" id="GO:0009307">
    <property type="term" value="P:DNA restriction-modification system"/>
    <property type="evidence" value="ECO:0007669"/>
    <property type="project" value="UniProtKB-KW"/>
</dbReference>
<gene>
    <name evidence="8" type="ordered locus">BcerKBAB4_5352</name>
</gene>
<evidence type="ECO:0000256" key="7">
    <source>
        <dbReference type="RuleBase" id="RU000417"/>
    </source>
</evidence>
<dbReference type="PRINTS" id="PR00105">
    <property type="entry name" value="C5METTRFRASE"/>
</dbReference>
<dbReference type="PANTHER" id="PTHR46098:SF1">
    <property type="entry name" value="TRNA (CYTOSINE(38)-C(5))-METHYLTRANSFERASE"/>
    <property type="match status" value="1"/>
</dbReference>
<keyword evidence="4" id="KW-0680">Restriction system</keyword>
<dbReference type="AlphaFoldDB" id="A9VVN1"/>
<dbReference type="EMBL" id="CP000906">
    <property type="protein sequence ID" value="ABY46846.1"/>
    <property type="molecule type" value="Genomic_DNA"/>
</dbReference>
<dbReference type="Proteomes" id="UP000002154">
    <property type="component" value="Plasmid pBWB403"/>
</dbReference>
<proteinExistence type="inferred from homology"/>
<dbReference type="GO" id="GO:0032259">
    <property type="term" value="P:methylation"/>
    <property type="evidence" value="ECO:0007669"/>
    <property type="project" value="UniProtKB-KW"/>
</dbReference>
<keyword evidence="1 5" id="KW-0489">Methyltransferase</keyword>
<dbReference type="InterPro" id="IPR029063">
    <property type="entry name" value="SAM-dependent_MTases_sf"/>
</dbReference>
<dbReference type="EC" id="2.1.1.37" evidence="7"/>
<dbReference type="PROSITE" id="PS00094">
    <property type="entry name" value="C5_MTASE_1"/>
    <property type="match status" value="1"/>
</dbReference>
<dbReference type="Gene3D" id="3.90.120.10">
    <property type="entry name" value="DNA Methylase, subunit A, domain 2"/>
    <property type="match status" value="1"/>
</dbReference>
<dbReference type="REBASE" id="16909">
    <property type="entry name" value="M.BweKORF5352P"/>
</dbReference>
<dbReference type="InterPro" id="IPR018117">
    <property type="entry name" value="C5_DNA_meth_AS"/>
</dbReference>
<evidence type="ECO:0000256" key="4">
    <source>
        <dbReference type="ARBA" id="ARBA00022747"/>
    </source>
</evidence>
<dbReference type="HOGENOM" id="CLU_006958_0_2_9"/>
<dbReference type="PANTHER" id="PTHR46098">
    <property type="entry name" value="TRNA (CYTOSINE(38)-C(5))-METHYLTRANSFERASE"/>
    <property type="match status" value="1"/>
</dbReference>
<dbReference type="InterPro" id="IPR001525">
    <property type="entry name" value="C5_MeTfrase"/>
</dbReference>
<dbReference type="InterPro" id="IPR031303">
    <property type="entry name" value="C5_meth_CS"/>
</dbReference>
<dbReference type="SUPFAM" id="SSF53335">
    <property type="entry name" value="S-adenosyl-L-methionine-dependent methyltransferases"/>
    <property type="match status" value="1"/>
</dbReference>
<evidence type="ECO:0000256" key="2">
    <source>
        <dbReference type="ARBA" id="ARBA00022679"/>
    </source>
</evidence>
<comment type="similarity">
    <text evidence="5 6">Belongs to the class I-like SAM-binding methyltransferase superfamily. C5-methyltransferase family.</text>
</comment>
<dbReference type="InterPro" id="IPR050750">
    <property type="entry name" value="C5-MTase"/>
</dbReference>
<evidence type="ECO:0000256" key="6">
    <source>
        <dbReference type="RuleBase" id="RU000416"/>
    </source>
</evidence>
<feature type="active site" evidence="5">
    <location>
        <position position="78"/>
    </location>
</feature>
<comment type="catalytic activity">
    <reaction evidence="7">
        <text>a 2'-deoxycytidine in DNA + S-adenosyl-L-methionine = a 5-methyl-2'-deoxycytidine in DNA + S-adenosyl-L-homocysteine + H(+)</text>
        <dbReference type="Rhea" id="RHEA:13681"/>
        <dbReference type="Rhea" id="RHEA-COMP:11369"/>
        <dbReference type="Rhea" id="RHEA-COMP:11370"/>
        <dbReference type="ChEBI" id="CHEBI:15378"/>
        <dbReference type="ChEBI" id="CHEBI:57856"/>
        <dbReference type="ChEBI" id="CHEBI:59789"/>
        <dbReference type="ChEBI" id="CHEBI:85452"/>
        <dbReference type="ChEBI" id="CHEBI:85454"/>
        <dbReference type="EC" id="2.1.1.37"/>
    </reaction>
</comment>
<dbReference type="RefSeq" id="WP_012260083.1">
    <property type="nucleotide sequence ID" value="NC_010182.1"/>
</dbReference>
<evidence type="ECO:0000256" key="1">
    <source>
        <dbReference type="ARBA" id="ARBA00022603"/>
    </source>
</evidence>
<keyword evidence="8" id="KW-0614">Plasmid</keyword>
<organism evidence="8 9">
    <name type="scientific">Bacillus mycoides (strain KBAB4)</name>
    <name type="common">Bacillus weihenstephanensis</name>
    <dbReference type="NCBI Taxonomy" id="315730"/>
    <lineage>
        <taxon>Bacteria</taxon>
        <taxon>Bacillati</taxon>
        <taxon>Bacillota</taxon>
        <taxon>Bacilli</taxon>
        <taxon>Bacillales</taxon>
        <taxon>Bacillaceae</taxon>
        <taxon>Bacillus</taxon>
        <taxon>Bacillus cereus group</taxon>
    </lineage>
</organism>
<evidence type="ECO:0000313" key="8">
    <source>
        <dbReference type="EMBL" id="ABY46846.1"/>
    </source>
</evidence>
<name>A9VVN1_BACMK</name>
<geneLocation type="plasmid" evidence="8 9">
    <name>pBWB403</name>
</geneLocation>
<evidence type="ECO:0000313" key="9">
    <source>
        <dbReference type="Proteomes" id="UP000002154"/>
    </source>
</evidence>
<evidence type="ECO:0000256" key="3">
    <source>
        <dbReference type="ARBA" id="ARBA00022691"/>
    </source>
</evidence>
<dbReference type="Gene3D" id="3.40.50.150">
    <property type="entry name" value="Vaccinia Virus protein VP39"/>
    <property type="match status" value="1"/>
</dbReference>
<dbReference type="KEGG" id="bwe:BcerKBAB4_5352"/>
<dbReference type="NCBIfam" id="TIGR00675">
    <property type="entry name" value="dcm"/>
    <property type="match status" value="1"/>
</dbReference>
<dbReference type="GO" id="GO:0003886">
    <property type="term" value="F:DNA (cytosine-5-)-methyltransferase activity"/>
    <property type="evidence" value="ECO:0007669"/>
    <property type="project" value="UniProtKB-EC"/>
</dbReference>
<sequence length="444" mass="49626">MGSEGNIWFKYVSLFSGIGGFEQALNGKGGICVMASEVDKYANTAYELIYGKKTVGDITKVRSMDVPRHDILTAGFPCPTFSVAGGRDGMMYKCINPRCKHEFVIDFERYKMRNVRCTECCDEAKPKDIRGMLFYEVARVAEYAQPKVVLMENVKGLISSAKGETMRVIAETMNKIGYVIDFESINSKYFDVAQNRERIFVVCVRKDLVQSEEWRIKGKNVVANCKRNLLNLGVQSFNFDFPAQEDVNVSLIDILEESVDKRFYIKEDASAEILKMLDANGLPDMVGKLETDCIGRIDVKGHDILKRVYSPNGVSPALTTMQGGNQEPKVAVLEATKKGYAVAGVGDSINIKFPSSKTRRGRVGHGVCHTLETTNYLVTLTHEWKVRKITPKECFRLQGFRDEIHELLHENGISNAQLYKTAGNAVTVNVISALMDKIIEGGYI</sequence>
<evidence type="ECO:0000256" key="5">
    <source>
        <dbReference type="PROSITE-ProRule" id="PRU01016"/>
    </source>
</evidence>
<dbReference type="PROSITE" id="PS00095">
    <property type="entry name" value="C5_MTASE_2"/>
    <property type="match status" value="1"/>
</dbReference>
<dbReference type="PROSITE" id="PS51679">
    <property type="entry name" value="SAM_MT_C5"/>
    <property type="match status" value="1"/>
</dbReference>